<feature type="compositionally biased region" description="Basic and acidic residues" evidence="4">
    <location>
        <begin position="322"/>
        <end position="331"/>
    </location>
</feature>
<feature type="region of interest" description="Disordered" evidence="4">
    <location>
        <begin position="57"/>
        <end position="85"/>
    </location>
</feature>
<reference evidence="5" key="1">
    <citation type="submission" date="2021-01" db="EMBL/GenBank/DDBJ databases">
        <authorList>
            <person name="Corre E."/>
            <person name="Pelletier E."/>
            <person name="Niang G."/>
            <person name="Scheremetjew M."/>
            <person name="Finn R."/>
            <person name="Kale V."/>
            <person name="Holt S."/>
            <person name="Cochrane G."/>
            <person name="Meng A."/>
            <person name="Brown T."/>
            <person name="Cohen L."/>
        </authorList>
    </citation>
    <scope>NUCLEOTIDE SEQUENCE</scope>
    <source>
        <strain evidence="5">RCC2335</strain>
    </source>
</reference>
<name>A0A7S2X1G5_9CHLO</name>
<dbReference type="Gene3D" id="1.25.40.10">
    <property type="entry name" value="Tetratricopeptide repeat domain"/>
    <property type="match status" value="1"/>
</dbReference>
<evidence type="ECO:0008006" key="6">
    <source>
        <dbReference type="Google" id="ProtNLM"/>
    </source>
</evidence>
<dbReference type="InterPro" id="IPR011990">
    <property type="entry name" value="TPR-like_helical_dom_sf"/>
</dbReference>
<proteinExistence type="inferred from homology"/>
<dbReference type="PROSITE" id="PS50005">
    <property type="entry name" value="TPR"/>
    <property type="match status" value="2"/>
</dbReference>
<dbReference type="AlphaFoldDB" id="A0A7S2X1G5"/>
<dbReference type="PANTHER" id="PTHR12558">
    <property type="entry name" value="CELL DIVISION CYCLE 16,23,27"/>
    <property type="match status" value="1"/>
</dbReference>
<evidence type="ECO:0000256" key="1">
    <source>
        <dbReference type="ARBA" id="ARBA00022803"/>
    </source>
</evidence>
<evidence type="ECO:0000256" key="4">
    <source>
        <dbReference type="SAM" id="MobiDB-lite"/>
    </source>
</evidence>
<gene>
    <name evidence="5" type="ORF">CROS1312_LOCUS96</name>
</gene>
<keyword evidence="1 3" id="KW-0802">TPR repeat</keyword>
<accession>A0A7S2X1G5</accession>
<sequence length="530" mass="57722">MTTAEPELAAFREELERVRSRLAQAHVGEDERVDLAAHESDLLEAIALEEDLLGVGKAGEEGKKSSEQSVEELTRAADERNLDPEAKRALERASKALEENRAEDCLKSLKHCLRVDPTCFQASLQCGMLLANKGDNDAALEYFERTVRTQPGCLTAYIAMSQVLQQVGRIEEAEVVLKQVCGFAFDHPEVWSALSRVLFRQGKLEEAVDTIKFAMKGGPEGKFKKPSRDPMVLFCLAYFLACLGHIAEPCSLFLRICNDDPSPVSLYLAAQTCRLASDADLGSKAVKGLLSAYESSRLAFCSELAVFNATFAAPQWEDAISGRRREEKKAGGTEPSAEQESRLRIRGKEVSLRFLACVDSCSPLRASCGSGDRAWLSMGSEEEEESVPFREVALALEGRSPGEGGGWPEACRAAREAVEAEVAALAAEIVRPKGQARQKRFAGLGLTKILSIEVAVGQDFRSWVTRVDGAPRLGGRGAGEDPVVEAVVHATGRQIFDGTLREITEGAGMRAEDQKLFSDYQAGAKTFENI</sequence>
<dbReference type="PANTHER" id="PTHR12558:SF13">
    <property type="entry name" value="CELL DIVISION CYCLE PROTEIN 27 HOMOLOG"/>
    <property type="match status" value="1"/>
</dbReference>
<feature type="repeat" description="TPR" evidence="3">
    <location>
        <begin position="188"/>
        <end position="221"/>
    </location>
</feature>
<evidence type="ECO:0000313" key="5">
    <source>
        <dbReference type="EMBL" id="CAD9720830.1"/>
    </source>
</evidence>
<dbReference type="Pfam" id="PF14559">
    <property type="entry name" value="TPR_19"/>
    <property type="match status" value="1"/>
</dbReference>
<protein>
    <recommendedName>
        <fullName evidence="6">Tetratricopeptide repeat-containing protein</fullName>
    </recommendedName>
</protein>
<dbReference type="InterPro" id="IPR019734">
    <property type="entry name" value="TPR_rpt"/>
</dbReference>
<organism evidence="5">
    <name type="scientific">Chloropicon roscoffensis</name>
    <dbReference type="NCBI Taxonomy" id="1461544"/>
    <lineage>
        <taxon>Eukaryota</taxon>
        <taxon>Viridiplantae</taxon>
        <taxon>Chlorophyta</taxon>
        <taxon>Chloropicophyceae</taxon>
        <taxon>Chloropicales</taxon>
        <taxon>Chloropicaceae</taxon>
        <taxon>Chloropicon</taxon>
    </lineage>
</organism>
<feature type="region of interest" description="Disordered" evidence="4">
    <location>
        <begin position="322"/>
        <end position="342"/>
    </location>
</feature>
<comment type="similarity">
    <text evidence="2">Belongs to the APC3/CDC27 family.</text>
</comment>
<evidence type="ECO:0000256" key="2">
    <source>
        <dbReference type="ARBA" id="ARBA00038210"/>
    </source>
</evidence>
<evidence type="ECO:0000256" key="3">
    <source>
        <dbReference type="PROSITE-ProRule" id="PRU00339"/>
    </source>
</evidence>
<feature type="repeat" description="TPR" evidence="3">
    <location>
        <begin position="120"/>
        <end position="153"/>
    </location>
</feature>
<dbReference type="EMBL" id="HBHM01000135">
    <property type="protein sequence ID" value="CAD9720830.1"/>
    <property type="molecule type" value="Transcribed_RNA"/>
</dbReference>
<dbReference type="SUPFAM" id="SSF48452">
    <property type="entry name" value="TPR-like"/>
    <property type="match status" value="1"/>
</dbReference>
<feature type="compositionally biased region" description="Basic and acidic residues" evidence="4">
    <location>
        <begin position="58"/>
        <end position="85"/>
    </location>
</feature>